<evidence type="ECO:0000256" key="4">
    <source>
        <dbReference type="ARBA" id="ARBA00023136"/>
    </source>
</evidence>
<feature type="transmembrane region" description="Helical" evidence="6">
    <location>
        <begin position="415"/>
        <end position="435"/>
    </location>
</feature>
<feature type="transmembrane region" description="Helical" evidence="6">
    <location>
        <begin position="379"/>
        <end position="403"/>
    </location>
</feature>
<feature type="transmembrane region" description="Helical" evidence="6">
    <location>
        <begin position="447"/>
        <end position="466"/>
    </location>
</feature>
<dbReference type="InterPro" id="IPR003663">
    <property type="entry name" value="Sugar/inositol_transpt"/>
</dbReference>
<keyword evidence="5" id="KW-0325">Glycoprotein</keyword>
<reference evidence="8" key="1">
    <citation type="submission" date="2025-05" db="UniProtKB">
        <authorList>
            <consortium name="EnsemblMetazoa"/>
        </authorList>
    </citation>
    <scope>IDENTIFICATION</scope>
</reference>
<keyword evidence="4 6" id="KW-0472">Membrane</keyword>
<dbReference type="InterPro" id="IPR036259">
    <property type="entry name" value="MFS_trans_sf"/>
</dbReference>
<feature type="domain" description="Major facilitator superfamily (MFS) profile" evidence="7">
    <location>
        <begin position="41"/>
        <end position="470"/>
    </location>
</feature>
<dbReference type="InterPro" id="IPR050549">
    <property type="entry name" value="MFS_Trehalose_Transporter"/>
</dbReference>
<feature type="transmembrane region" description="Helical" evidence="6">
    <location>
        <begin position="115"/>
        <end position="135"/>
    </location>
</feature>
<dbReference type="Pfam" id="PF00083">
    <property type="entry name" value="Sugar_tr"/>
    <property type="match status" value="1"/>
</dbReference>
<proteinExistence type="predicted"/>
<dbReference type="Gene3D" id="1.20.1250.20">
    <property type="entry name" value="MFS general substrate transporter like domains"/>
    <property type="match status" value="1"/>
</dbReference>
<keyword evidence="9" id="KW-1185">Reference proteome</keyword>
<dbReference type="PANTHER" id="PTHR48021:SF47">
    <property type="entry name" value="GH17672P"/>
    <property type="match status" value="1"/>
</dbReference>
<dbReference type="SUPFAM" id="SSF103473">
    <property type="entry name" value="MFS general substrate transporter"/>
    <property type="match status" value="1"/>
</dbReference>
<evidence type="ECO:0000313" key="8">
    <source>
        <dbReference type="EnsemblMetazoa" id="XP_050503578.1"/>
    </source>
</evidence>
<feature type="transmembrane region" description="Helical" evidence="6">
    <location>
        <begin position="201"/>
        <end position="219"/>
    </location>
</feature>
<dbReference type="EnsemblMetazoa" id="XM_050647621.1">
    <property type="protein sequence ID" value="XP_050503578.1"/>
    <property type="gene ID" value="LOC126882647"/>
</dbReference>
<dbReference type="InterPro" id="IPR005829">
    <property type="entry name" value="Sugar_transporter_CS"/>
</dbReference>
<evidence type="ECO:0000256" key="2">
    <source>
        <dbReference type="ARBA" id="ARBA00022692"/>
    </source>
</evidence>
<evidence type="ECO:0000259" key="7">
    <source>
        <dbReference type="PROSITE" id="PS50850"/>
    </source>
</evidence>
<feature type="transmembrane region" description="Helical" evidence="6">
    <location>
        <begin position="87"/>
        <end position="108"/>
    </location>
</feature>
<dbReference type="InterPro" id="IPR020846">
    <property type="entry name" value="MFS_dom"/>
</dbReference>
<feature type="transmembrane region" description="Helical" evidence="6">
    <location>
        <begin position="47"/>
        <end position="67"/>
    </location>
</feature>
<feature type="transmembrane region" description="Helical" evidence="6">
    <location>
        <begin position="318"/>
        <end position="339"/>
    </location>
</feature>
<protein>
    <recommendedName>
        <fullName evidence="7">Major facilitator superfamily (MFS) profile domain-containing protein</fullName>
    </recommendedName>
</protein>
<evidence type="ECO:0000256" key="6">
    <source>
        <dbReference type="SAM" id="Phobius"/>
    </source>
</evidence>
<keyword evidence="2 6" id="KW-0812">Transmembrane</keyword>
<dbReference type="PROSITE" id="PS00216">
    <property type="entry name" value="SUGAR_TRANSPORT_1"/>
    <property type="match status" value="1"/>
</dbReference>
<organism evidence="8 9">
    <name type="scientific">Diabrotica virgifera virgifera</name>
    <name type="common">western corn rootworm</name>
    <dbReference type="NCBI Taxonomy" id="50390"/>
    <lineage>
        <taxon>Eukaryota</taxon>
        <taxon>Metazoa</taxon>
        <taxon>Ecdysozoa</taxon>
        <taxon>Arthropoda</taxon>
        <taxon>Hexapoda</taxon>
        <taxon>Insecta</taxon>
        <taxon>Pterygota</taxon>
        <taxon>Neoptera</taxon>
        <taxon>Endopterygota</taxon>
        <taxon>Coleoptera</taxon>
        <taxon>Polyphaga</taxon>
        <taxon>Cucujiformia</taxon>
        <taxon>Chrysomeloidea</taxon>
        <taxon>Chrysomelidae</taxon>
        <taxon>Galerucinae</taxon>
        <taxon>Diabroticina</taxon>
        <taxon>Diabroticites</taxon>
        <taxon>Diabrotica</taxon>
    </lineage>
</organism>
<accession>A0ABM5K061</accession>
<feature type="transmembrane region" description="Helical" evidence="6">
    <location>
        <begin position="173"/>
        <end position="195"/>
    </location>
</feature>
<evidence type="ECO:0000256" key="3">
    <source>
        <dbReference type="ARBA" id="ARBA00022989"/>
    </source>
</evidence>
<name>A0ABM5K061_DIAVI</name>
<dbReference type="GeneID" id="126882647"/>
<feature type="transmembrane region" description="Helical" evidence="6">
    <location>
        <begin position="280"/>
        <end position="303"/>
    </location>
</feature>
<feature type="transmembrane region" description="Helical" evidence="6">
    <location>
        <begin position="346"/>
        <end position="367"/>
    </location>
</feature>
<sequence>MTIIKQNITGVNLYVKQMRIERVSQYIYLRTIINESWVNTQEIRCRIATFFCFISTTTISWSTVVLPKLSNIETSPIGRMVDMEEESWISSILILSAIFSVFISGYLADKIGRKCTLLIGGMPYLLSNIILAYASSVYLYYIARFLMGFTLGTVALVPVYISEISYKNHRNVLGPLICCATCFGSVFPNLLGPFVSMKTFSLLQAALATIYLVYFATLGEEGPQFYLTRNKEFQARAVLERLRGGYEDIDEAFAQIKNGYNEERQGTLRDILTSRSLKSAFIMCTVLLILQQFSGIVAIAFYGQTLFEKSSIQLSPELSVIVLGMVQLVASFITPCVSIKFGKKTLLFISGVLTALSQIVLTIDSYFNGFVRFAPAFRYLPLFCLIIFIIGYSLGLGPQPWMLTGELFPTRVKTVISSVNGFTIFVCAFLMTKYYMHIVRTIGMQGYFLFSAICCIIATIFTKFYVIETKDKSLEEIQRDLSRAKFDEFNAAKESFEAWEERLQQYFIVNDTENEKKVANLITFMGAKTYDTLKTYLFPDTPAMKTYDQLVTILKARYAPATSVIYERYRFHSRNQQAEESLEQYVKEVFMSS</sequence>
<dbReference type="InterPro" id="IPR005828">
    <property type="entry name" value="MFS_sugar_transport-like"/>
</dbReference>
<dbReference type="RefSeq" id="XP_050503578.1">
    <property type="nucleotide sequence ID" value="XM_050647621.1"/>
</dbReference>
<evidence type="ECO:0000256" key="1">
    <source>
        <dbReference type="ARBA" id="ARBA00004141"/>
    </source>
</evidence>
<comment type="subcellular location">
    <subcellularLocation>
        <location evidence="1">Membrane</location>
        <topology evidence="1">Multi-pass membrane protein</topology>
    </subcellularLocation>
</comment>
<feature type="transmembrane region" description="Helical" evidence="6">
    <location>
        <begin position="141"/>
        <end position="161"/>
    </location>
</feature>
<dbReference type="PROSITE" id="PS50850">
    <property type="entry name" value="MFS"/>
    <property type="match status" value="1"/>
</dbReference>
<keyword evidence="3 6" id="KW-1133">Transmembrane helix</keyword>
<dbReference type="Proteomes" id="UP001652700">
    <property type="component" value="Unplaced"/>
</dbReference>
<evidence type="ECO:0000256" key="5">
    <source>
        <dbReference type="ARBA" id="ARBA00023180"/>
    </source>
</evidence>
<dbReference type="PANTHER" id="PTHR48021">
    <property type="match status" value="1"/>
</dbReference>
<dbReference type="PRINTS" id="PR00171">
    <property type="entry name" value="SUGRTRNSPORT"/>
</dbReference>
<evidence type="ECO:0000313" key="9">
    <source>
        <dbReference type="Proteomes" id="UP001652700"/>
    </source>
</evidence>